<dbReference type="Pfam" id="PF22746">
    <property type="entry name" value="SHOCT-like_DUF2089-C"/>
    <property type="match status" value="1"/>
</dbReference>
<dbReference type="InterPro" id="IPR025164">
    <property type="entry name" value="Toastrack_DUF4097"/>
</dbReference>
<dbReference type="Pfam" id="PF13349">
    <property type="entry name" value="DUF4097"/>
    <property type="match status" value="1"/>
</dbReference>
<dbReference type="RefSeq" id="WP_092480570.1">
    <property type="nucleotide sequence ID" value="NZ_FOXW01000005.1"/>
</dbReference>
<feature type="region of interest" description="Disordered" evidence="1">
    <location>
        <begin position="34"/>
        <end position="87"/>
    </location>
</feature>
<reference evidence="4 5" key="1">
    <citation type="submission" date="2016-10" db="EMBL/GenBank/DDBJ databases">
        <authorList>
            <person name="de Groot N.N."/>
        </authorList>
    </citation>
    <scope>NUCLEOTIDE SEQUENCE [LARGE SCALE GENOMIC DNA]</scope>
    <source>
        <strain evidence="4 5">DSM 20581</strain>
    </source>
</reference>
<organism evidence="4 5">
    <name type="scientific">Desemzia incerta</name>
    <dbReference type="NCBI Taxonomy" id="82801"/>
    <lineage>
        <taxon>Bacteria</taxon>
        <taxon>Bacillati</taxon>
        <taxon>Bacillota</taxon>
        <taxon>Bacilli</taxon>
        <taxon>Lactobacillales</taxon>
        <taxon>Carnobacteriaceae</taxon>
        <taxon>Desemzia</taxon>
    </lineage>
</organism>
<dbReference type="InterPro" id="IPR053959">
    <property type="entry name" value="YvlB/LiaX_N"/>
</dbReference>
<feature type="domain" description="DUF4097" evidence="2">
    <location>
        <begin position="271"/>
        <end position="518"/>
    </location>
</feature>
<dbReference type="STRING" id="82801.SAMN04488506_1535"/>
<dbReference type="NCBIfam" id="NF038025">
    <property type="entry name" value="dapto_LiaX"/>
    <property type="match status" value="1"/>
</dbReference>
<evidence type="ECO:0000313" key="4">
    <source>
        <dbReference type="EMBL" id="SFQ33831.1"/>
    </source>
</evidence>
<evidence type="ECO:0000259" key="3">
    <source>
        <dbReference type="Pfam" id="PF22746"/>
    </source>
</evidence>
<dbReference type="OrthoDB" id="2240743at2"/>
<feature type="domain" description="YvlB/LiaX N-terminal" evidence="3">
    <location>
        <begin position="3"/>
        <end position="33"/>
    </location>
</feature>
<proteinExistence type="predicted"/>
<sequence>MKERERILELVKNDIISTEEALMLLENMAKKEEKAAIKKDETSATETVTETETFTEPEPAIEPDSVDTEEAYKTGEDRLEEEKEKDRERLETILEELANKASAYSVQLDQLNSSINEVKRRKDVLEEKLMVLQTMEDLEELAPEKEAEMDALEANIDELEAELDELTEERSDLEERMKNVKKKQWKTQTKQVSEKFEIPDEWKDTAQKTFVDVNEKVTEVGSQFGKFLKESLSQVVDNMEWKDVNVRVPGLVSTKLKHEFYYPETTATILNVKIANGDVHFKTWDSQDIKIEADIKLYGKQEAEVEPLEAFNKRSTINLTDESLTFHVPNKSVRTDIVVYLPNRAYDHTALKLLNGNVKFETFEGKDVYVKSTNGSLTFEKLIATMLEAEGVNGSVNVLDSQIRDLLVRSVNGNIVVRGNYKSSNLSTVNGTVKATLTGSDIVRMEATSVNGTVKLSLPKTSSIEGEAKTNFGSIQNRMSDVEILREKKDHTNRMMSFRRVTAQAPVYLKVGTTTGNVMLKDGEQ</sequence>
<feature type="compositionally biased region" description="Basic and acidic residues" evidence="1">
    <location>
        <begin position="70"/>
        <end position="87"/>
    </location>
</feature>
<gene>
    <name evidence="4" type="ORF">SAMN04488506_1535</name>
</gene>
<dbReference type="InterPro" id="IPR058219">
    <property type="entry name" value="LiaX"/>
</dbReference>
<evidence type="ECO:0000313" key="5">
    <source>
        <dbReference type="Proteomes" id="UP000199136"/>
    </source>
</evidence>
<keyword evidence="5" id="KW-1185">Reference proteome</keyword>
<feature type="compositionally biased region" description="Acidic residues" evidence="1">
    <location>
        <begin position="53"/>
        <end position="69"/>
    </location>
</feature>
<protein>
    <submittedName>
        <fullName evidence="4">DUF4097 and DUF4098 domain-containing protein YvlB</fullName>
    </submittedName>
</protein>
<accession>A0A1I5XPE8</accession>
<dbReference type="AlphaFoldDB" id="A0A1I5XPE8"/>
<name>A0A1I5XPE8_9LACT</name>
<dbReference type="Proteomes" id="UP000199136">
    <property type="component" value="Unassembled WGS sequence"/>
</dbReference>
<evidence type="ECO:0000256" key="1">
    <source>
        <dbReference type="SAM" id="MobiDB-lite"/>
    </source>
</evidence>
<dbReference type="Gene3D" id="1.10.287.1490">
    <property type="match status" value="1"/>
</dbReference>
<dbReference type="EMBL" id="FOXW01000005">
    <property type="protein sequence ID" value="SFQ33831.1"/>
    <property type="molecule type" value="Genomic_DNA"/>
</dbReference>
<evidence type="ECO:0000259" key="2">
    <source>
        <dbReference type="Pfam" id="PF13349"/>
    </source>
</evidence>